<keyword evidence="2" id="KW-1185">Reference proteome</keyword>
<organism evidence="1 2">
    <name type="scientific">Acropora cervicornis</name>
    <name type="common">Staghorn coral</name>
    <dbReference type="NCBI Taxonomy" id="6130"/>
    <lineage>
        <taxon>Eukaryota</taxon>
        <taxon>Metazoa</taxon>
        <taxon>Cnidaria</taxon>
        <taxon>Anthozoa</taxon>
        <taxon>Hexacorallia</taxon>
        <taxon>Scleractinia</taxon>
        <taxon>Astrocoeniina</taxon>
        <taxon>Acroporidae</taxon>
        <taxon>Acropora</taxon>
    </lineage>
</organism>
<dbReference type="AlphaFoldDB" id="A0AAD9QCU8"/>
<reference evidence="1" key="1">
    <citation type="journal article" date="2023" name="G3 (Bethesda)">
        <title>Whole genome assembly and annotation of the endangered Caribbean coral Acropora cervicornis.</title>
        <authorList>
            <person name="Selwyn J.D."/>
            <person name="Vollmer S.V."/>
        </authorList>
    </citation>
    <scope>NUCLEOTIDE SEQUENCE</scope>
    <source>
        <strain evidence="1">K2</strain>
    </source>
</reference>
<accession>A0AAD9QCU8</accession>
<name>A0AAD9QCU8_ACRCE</name>
<dbReference type="Proteomes" id="UP001249851">
    <property type="component" value="Unassembled WGS sequence"/>
</dbReference>
<comment type="caution">
    <text evidence="1">The sequence shown here is derived from an EMBL/GenBank/DDBJ whole genome shotgun (WGS) entry which is preliminary data.</text>
</comment>
<gene>
    <name evidence="1" type="ORF">P5673_019255</name>
</gene>
<protein>
    <submittedName>
        <fullName evidence="1">Uncharacterized protein</fullName>
    </submittedName>
</protein>
<sequence length="192" mass="22073">MFATLVTLVFGQFWSEDLTRNMSTLASTSGKGELGTISEPEYVTNLTKFFNDTYYTGTFYKKVTSKEKLESEAKEILLEYLRDKYKDINRFFNEWKMTFLSDGPFETQEDLNAIKQKMTNPDDFMTELYIQDMLTNRDDEKEASGAYVDAFVSKDNVRVALFYLGDDDIMHGVLAAGVRSNMDAVFVVFLTD</sequence>
<evidence type="ECO:0000313" key="1">
    <source>
        <dbReference type="EMBL" id="KAK2558535.1"/>
    </source>
</evidence>
<reference evidence="1" key="2">
    <citation type="journal article" date="2023" name="Science">
        <title>Genomic signatures of disease resistance in endangered staghorn corals.</title>
        <authorList>
            <person name="Vollmer S.V."/>
            <person name="Selwyn J.D."/>
            <person name="Despard B.A."/>
            <person name="Roesel C.L."/>
        </authorList>
    </citation>
    <scope>NUCLEOTIDE SEQUENCE</scope>
    <source>
        <strain evidence="1">K2</strain>
    </source>
</reference>
<dbReference type="EMBL" id="JARQWQ010000044">
    <property type="protein sequence ID" value="KAK2558535.1"/>
    <property type="molecule type" value="Genomic_DNA"/>
</dbReference>
<evidence type="ECO:0000313" key="2">
    <source>
        <dbReference type="Proteomes" id="UP001249851"/>
    </source>
</evidence>
<proteinExistence type="predicted"/>